<evidence type="ECO:0000259" key="6">
    <source>
        <dbReference type="PROSITE" id="PS50103"/>
    </source>
</evidence>
<evidence type="ECO:0000256" key="5">
    <source>
        <dbReference type="SAM" id="MobiDB-lite"/>
    </source>
</evidence>
<feature type="compositionally biased region" description="Polar residues" evidence="5">
    <location>
        <begin position="439"/>
        <end position="450"/>
    </location>
</feature>
<evidence type="ECO:0000256" key="1">
    <source>
        <dbReference type="ARBA" id="ARBA00022723"/>
    </source>
</evidence>
<evidence type="ECO:0000313" key="7">
    <source>
        <dbReference type="EMBL" id="OAG05355.1"/>
    </source>
</evidence>
<keyword evidence="2 4" id="KW-0863">Zinc-finger</keyword>
<sequence>MAFRIMRKRKADDSSPPSNSARNVRPRSEDSFPPPSPPVIPETCQYQLKVLANIPESLPFFTVTALTISKSCALESQAAPYLVNTLTEALRDEGADQNKVDTARAIWENSHNLCKAKEIGATLGTVDSLRKGLYFLIEGAKECSSSQVTAQLQRRLNAAIAECLAGKDDGIRVEEAFSESATPTNREGSPGASRSINKGQKPSSEATKLFPNYLSHNDDSSASYLDGPQSRASNEGNQGSVAREATSACLDTIDQLISDGAKAAEARLSAAPYGGEQQDSGNSDSQSKADILALLEAGLSGPIVPFATNWLRQESSSTPNSEVSSSEALLNKQPADGAKDFLTPSDTKSLKAVPSINGAPPIRVARIPYIDMGYNEALKQEPRVKREYMSLDSNRVFSDQAGPNLAYGTASTGNAGYKLVIGGHTQSKRRLPDRPLSEHISSGNIHDKGSSQSIPDRLTCFFWFSQGFCKRGDRCKFRHELQDYVASYPKSGDMPIKVIPMSTMEETRKATLASDPNHVSVREGRNDPKPNSDAALTDTPILDLLLDDCIPIEPGSASRVISSIISNIRARRNCSQGDFVTELYDHKGKLSSFDLDRHSGLPSKLGGAMTKVSYNPDHTRRTLDEILKPFVEANRNKFPDLPERTFKKQREGGGRSQANWP</sequence>
<feature type="region of interest" description="Disordered" evidence="5">
    <location>
        <begin position="426"/>
        <end position="450"/>
    </location>
</feature>
<dbReference type="InterPro" id="IPR000571">
    <property type="entry name" value="Znf_CCCH"/>
</dbReference>
<dbReference type="Proteomes" id="UP000077069">
    <property type="component" value="Unassembled WGS sequence"/>
</dbReference>
<evidence type="ECO:0000313" key="8">
    <source>
        <dbReference type="Proteomes" id="UP000077069"/>
    </source>
</evidence>
<feature type="compositionally biased region" description="Polar residues" evidence="5">
    <location>
        <begin position="179"/>
        <end position="206"/>
    </location>
</feature>
<name>A0A177CCJ1_9PLEO</name>
<proteinExistence type="predicted"/>
<dbReference type="OrthoDB" id="3677098at2759"/>
<feature type="region of interest" description="Disordered" evidence="5">
    <location>
        <begin position="1"/>
        <end position="38"/>
    </location>
</feature>
<dbReference type="GO" id="GO:0008270">
    <property type="term" value="F:zinc ion binding"/>
    <property type="evidence" value="ECO:0007669"/>
    <property type="project" value="UniProtKB-KW"/>
</dbReference>
<dbReference type="InParanoid" id="A0A177CCJ1"/>
<dbReference type="SMART" id="SM00356">
    <property type="entry name" value="ZnF_C3H1"/>
    <property type="match status" value="1"/>
</dbReference>
<keyword evidence="1 4" id="KW-0479">Metal-binding</keyword>
<dbReference type="EMBL" id="KV441553">
    <property type="protein sequence ID" value="OAG05355.1"/>
    <property type="molecule type" value="Genomic_DNA"/>
</dbReference>
<feature type="region of interest" description="Disordered" evidence="5">
    <location>
        <begin position="177"/>
        <end position="243"/>
    </location>
</feature>
<accession>A0A177CCJ1</accession>
<dbReference type="GeneID" id="28768480"/>
<keyword evidence="8" id="KW-1185">Reference proteome</keyword>
<dbReference type="PROSITE" id="PS50103">
    <property type="entry name" value="ZF_C3H1"/>
    <property type="match status" value="1"/>
</dbReference>
<feature type="compositionally biased region" description="Polar residues" evidence="5">
    <location>
        <begin position="230"/>
        <end position="240"/>
    </location>
</feature>
<protein>
    <recommendedName>
        <fullName evidence="6">C3H1-type domain-containing protein</fullName>
    </recommendedName>
</protein>
<feature type="compositionally biased region" description="Basic and acidic residues" evidence="5">
    <location>
        <begin position="638"/>
        <end position="653"/>
    </location>
</feature>
<feature type="region of interest" description="Disordered" evidence="5">
    <location>
        <begin position="638"/>
        <end position="661"/>
    </location>
</feature>
<feature type="domain" description="C3H1-type" evidence="6">
    <location>
        <begin position="454"/>
        <end position="482"/>
    </location>
</feature>
<feature type="region of interest" description="Disordered" evidence="5">
    <location>
        <begin position="513"/>
        <end position="534"/>
    </location>
</feature>
<dbReference type="AlphaFoldDB" id="A0A177CCJ1"/>
<organism evidence="7 8">
    <name type="scientific">Paraphaeosphaeria sporulosa</name>
    <dbReference type="NCBI Taxonomy" id="1460663"/>
    <lineage>
        <taxon>Eukaryota</taxon>
        <taxon>Fungi</taxon>
        <taxon>Dikarya</taxon>
        <taxon>Ascomycota</taxon>
        <taxon>Pezizomycotina</taxon>
        <taxon>Dothideomycetes</taxon>
        <taxon>Pleosporomycetidae</taxon>
        <taxon>Pleosporales</taxon>
        <taxon>Massarineae</taxon>
        <taxon>Didymosphaeriaceae</taxon>
        <taxon>Paraphaeosphaeria</taxon>
    </lineage>
</organism>
<gene>
    <name evidence="7" type="ORF">CC84DRAFT_1260544</name>
</gene>
<dbReference type="SUPFAM" id="SSF90229">
    <property type="entry name" value="CCCH zinc finger"/>
    <property type="match status" value="1"/>
</dbReference>
<feature type="compositionally biased region" description="Basic and acidic residues" evidence="5">
    <location>
        <begin position="520"/>
        <end position="530"/>
    </location>
</feature>
<evidence type="ECO:0000256" key="2">
    <source>
        <dbReference type="ARBA" id="ARBA00022771"/>
    </source>
</evidence>
<dbReference type="RefSeq" id="XP_018035720.1">
    <property type="nucleotide sequence ID" value="XM_018184994.1"/>
</dbReference>
<reference evidence="7 8" key="1">
    <citation type="submission" date="2016-05" db="EMBL/GenBank/DDBJ databases">
        <title>Comparative analysis of secretome profiles of manganese(II)-oxidizing ascomycete fungi.</title>
        <authorList>
            <consortium name="DOE Joint Genome Institute"/>
            <person name="Zeiner C.A."/>
            <person name="Purvine S.O."/>
            <person name="Zink E.M."/>
            <person name="Wu S."/>
            <person name="Pasa-Tolic L."/>
            <person name="Chaput D.L."/>
            <person name="Haridas S."/>
            <person name="Grigoriev I.V."/>
            <person name="Santelli C.M."/>
            <person name="Hansel C.M."/>
        </authorList>
    </citation>
    <scope>NUCLEOTIDE SEQUENCE [LARGE SCALE GENOMIC DNA]</scope>
    <source>
        <strain evidence="7 8">AP3s5-JAC2a</strain>
    </source>
</reference>
<feature type="zinc finger region" description="C3H1-type" evidence="4">
    <location>
        <begin position="454"/>
        <end position="482"/>
    </location>
</feature>
<dbReference type="InterPro" id="IPR036855">
    <property type="entry name" value="Znf_CCCH_sf"/>
</dbReference>
<evidence type="ECO:0000256" key="4">
    <source>
        <dbReference type="PROSITE-ProRule" id="PRU00723"/>
    </source>
</evidence>
<evidence type="ECO:0000256" key="3">
    <source>
        <dbReference type="ARBA" id="ARBA00022833"/>
    </source>
</evidence>
<keyword evidence="3 4" id="KW-0862">Zinc</keyword>